<sequence>MDKRPEKDEYAEYYSTYVNLIPEGDIIHILKQQIEDTKELLSDISEEQESFRYAPGKWSLKEVIGHMADTERIMAWRLLCIARGETESLPGFDENSYVENASFDLQSMNELLENLYAVRLSTLHLLKGLREEKWLRRGMANGTAVSVRGLVSIIAGHDLHHIKIIKERYLQSVDYPAV</sequence>
<dbReference type="InterPro" id="IPR034660">
    <property type="entry name" value="DinB/YfiT-like"/>
</dbReference>
<dbReference type="RefSeq" id="WP_205167755.1">
    <property type="nucleotide sequence ID" value="NZ_JAFBDZ010000001.1"/>
</dbReference>
<dbReference type="Proteomes" id="UP001646157">
    <property type="component" value="Unassembled WGS sequence"/>
</dbReference>
<dbReference type="InterPro" id="IPR024775">
    <property type="entry name" value="DinB-like"/>
</dbReference>
<accession>A0ABS2N6I3</accession>
<dbReference type="EMBL" id="JAFBDZ010000001">
    <property type="protein sequence ID" value="MBM7583472.1"/>
    <property type="molecule type" value="Genomic_DNA"/>
</dbReference>
<dbReference type="Gene3D" id="1.20.120.450">
    <property type="entry name" value="dinb family like domain"/>
    <property type="match status" value="1"/>
</dbReference>
<comment type="caution">
    <text evidence="2">The sequence shown here is derived from an EMBL/GenBank/DDBJ whole genome shotgun (WGS) entry which is preliminary data.</text>
</comment>
<feature type="domain" description="DinB-like" evidence="1">
    <location>
        <begin position="30"/>
        <end position="165"/>
    </location>
</feature>
<organism evidence="2 3">
    <name type="scientific">Rossellomorea pakistanensis</name>
    <dbReference type="NCBI Taxonomy" id="992288"/>
    <lineage>
        <taxon>Bacteria</taxon>
        <taxon>Bacillati</taxon>
        <taxon>Bacillota</taxon>
        <taxon>Bacilli</taxon>
        <taxon>Bacillales</taxon>
        <taxon>Bacillaceae</taxon>
        <taxon>Rossellomorea</taxon>
    </lineage>
</organism>
<proteinExistence type="predicted"/>
<name>A0ABS2N6I3_9BACI</name>
<evidence type="ECO:0000259" key="1">
    <source>
        <dbReference type="Pfam" id="PF12867"/>
    </source>
</evidence>
<gene>
    <name evidence="2" type="ORF">JOC86_000009</name>
</gene>
<keyword evidence="3" id="KW-1185">Reference proteome</keyword>
<reference evidence="2 3" key="1">
    <citation type="submission" date="2021-01" db="EMBL/GenBank/DDBJ databases">
        <title>Genomic Encyclopedia of Type Strains, Phase IV (KMG-IV): sequencing the most valuable type-strain genomes for metagenomic binning, comparative biology and taxonomic classification.</title>
        <authorList>
            <person name="Goeker M."/>
        </authorList>
    </citation>
    <scope>NUCLEOTIDE SEQUENCE [LARGE SCALE GENOMIC DNA]</scope>
    <source>
        <strain evidence="2 3">DSM 24834</strain>
    </source>
</reference>
<dbReference type="Pfam" id="PF12867">
    <property type="entry name" value="DinB_2"/>
    <property type="match status" value="1"/>
</dbReference>
<evidence type="ECO:0000313" key="3">
    <source>
        <dbReference type="Proteomes" id="UP001646157"/>
    </source>
</evidence>
<evidence type="ECO:0000313" key="2">
    <source>
        <dbReference type="EMBL" id="MBM7583472.1"/>
    </source>
</evidence>
<protein>
    <submittedName>
        <fullName evidence="2">Damage-inducible protein DinB</fullName>
    </submittedName>
</protein>
<dbReference type="SUPFAM" id="SSF109854">
    <property type="entry name" value="DinB/YfiT-like putative metalloenzymes"/>
    <property type="match status" value="1"/>
</dbReference>